<feature type="compositionally biased region" description="Low complexity" evidence="1">
    <location>
        <begin position="37"/>
        <end position="46"/>
    </location>
</feature>
<dbReference type="EMBL" id="FNFH01000002">
    <property type="protein sequence ID" value="SDJ96786.1"/>
    <property type="molecule type" value="Genomic_DNA"/>
</dbReference>
<organism evidence="3 4">
    <name type="scientific">Microbulbifer yueqingensis</name>
    <dbReference type="NCBI Taxonomy" id="658219"/>
    <lineage>
        <taxon>Bacteria</taxon>
        <taxon>Pseudomonadati</taxon>
        <taxon>Pseudomonadota</taxon>
        <taxon>Gammaproteobacteria</taxon>
        <taxon>Cellvibrionales</taxon>
        <taxon>Microbulbiferaceae</taxon>
        <taxon>Microbulbifer</taxon>
    </lineage>
</organism>
<evidence type="ECO:0000256" key="2">
    <source>
        <dbReference type="SAM" id="SignalP"/>
    </source>
</evidence>
<accession>A0A1G8Y1Y2</accession>
<proteinExistence type="predicted"/>
<sequence>MYRFTARALLLLMLVTVFGQVAAQACVDMHGQLPTDSAASAESSTSSHHEMNVTTGTASMDHCGDGPMGDTAESGHCADPAAASEECGQECTCCPGHCASAVPLADQRTATSLGAVPESSYLEIASSAPPESEFRPPINP</sequence>
<gene>
    <name evidence="3" type="ORF">SAMN05216212_1326</name>
</gene>
<feature type="chain" id="PRO_5011592050" evidence="2">
    <location>
        <begin position="24"/>
        <end position="140"/>
    </location>
</feature>
<evidence type="ECO:0000256" key="1">
    <source>
        <dbReference type="SAM" id="MobiDB-lite"/>
    </source>
</evidence>
<protein>
    <submittedName>
        <fullName evidence="3">Uncharacterized protein</fullName>
    </submittedName>
</protein>
<evidence type="ECO:0000313" key="4">
    <source>
        <dbReference type="Proteomes" id="UP000199305"/>
    </source>
</evidence>
<dbReference type="PROSITE" id="PS51257">
    <property type="entry name" value="PROKAR_LIPOPROTEIN"/>
    <property type="match status" value="1"/>
</dbReference>
<keyword evidence="4" id="KW-1185">Reference proteome</keyword>
<name>A0A1G8Y1Y2_9GAMM</name>
<dbReference type="STRING" id="658219.SAMN05216212_1326"/>
<reference evidence="4" key="1">
    <citation type="submission" date="2016-10" db="EMBL/GenBank/DDBJ databases">
        <authorList>
            <person name="Varghese N."/>
            <person name="Submissions S."/>
        </authorList>
    </citation>
    <scope>NUCLEOTIDE SEQUENCE [LARGE SCALE GENOMIC DNA]</scope>
    <source>
        <strain evidence="4">CGMCC 1.10658</strain>
    </source>
</reference>
<keyword evidence="2" id="KW-0732">Signal</keyword>
<dbReference type="RefSeq" id="WP_091510400.1">
    <property type="nucleotide sequence ID" value="NZ_FNFH01000002.1"/>
</dbReference>
<dbReference type="OrthoDB" id="5736378at2"/>
<evidence type="ECO:0000313" key="3">
    <source>
        <dbReference type="EMBL" id="SDJ96786.1"/>
    </source>
</evidence>
<feature type="region of interest" description="Disordered" evidence="1">
    <location>
        <begin position="35"/>
        <end position="79"/>
    </location>
</feature>
<feature type="signal peptide" evidence="2">
    <location>
        <begin position="1"/>
        <end position="23"/>
    </location>
</feature>
<dbReference type="Proteomes" id="UP000199305">
    <property type="component" value="Unassembled WGS sequence"/>
</dbReference>
<dbReference type="AlphaFoldDB" id="A0A1G8Y1Y2"/>